<dbReference type="SUPFAM" id="SSF117074">
    <property type="entry name" value="Hypothetical protein PA1324"/>
    <property type="match status" value="1"/>
</dbReference>
<name>A0A5K1I8P3_9GAMM</name>
<keyword evidence="3" id="KW-1185">Reference proteome</keyword>
<dbReference type="PROSITE" id="PS51257">
    <property type="entry name" value="PROKAR_LIPOPROTEIN"/>
    <property type="match status" value="1"/>
</dbReference>
<reference evidence="2 3" key="1">
    <citation type="submission" date="2019-09" db="EMBL/GenBank/DDBJ databases">
        <authorList>
            <person name="Criscuolo A."/>
        </authorList>
    </citation>
    <scope>NUCLEOTIDE SEQUENCE [LARGE SCALE GENOMIC DNA]</scope>
    <source>
        <strain evidence="3">3(2)</strain>
    </source>
</reference>
<evidence type="ECO:0000313" key="3">
    <source>
        <dbReference type="Proteomes" id="UP000326725"/>
    </source>
</evidence>
<evidence type="ECO:0000313" key="2">
    <source>
        <dbReference type="EMBL" id="VVZ96597.1"/>
    </source>
</evidence>
<dbReference type="Proteomes" id="UP000326725">
    <property type="component" value="Unassembled WGS sequence"/>
</dbReference>
<gene>
    <name evidence="2" type="ORF">HALO32_02698</name>
</gene>
<dbReference type="EMBL" id="CABVOU010000039">
    <property type="protein sequence ID" value="VVZ96597.1"/>
    <property type="molecule type" value="Genomic_DNA"/>
</dbReference>
<evidence type="ECO:0008006" key="4">
    <source>
        <dbReference type="Google" id="ProtNLM"/>
    </source>
</evidence>
<dbReference type="RefSeq" id="WP_151444403.1">
    <property type="nucleotide sequence ID" value="NZ_CABVOU010000039.1"/>
</dbReference>
<sequence>MKPWILPALLGLWLTGCQIIEPRYPAGERERVEVIERGTEAPRETGETRETERAERPSTTGRVARQVAFPDEEYAALEKSGSGVISGRLLLGGRPVPNAGVAVAPVTTYSAEAAEQALAGNAVERADPRARAYTHTTRTDGNGYFRITGLPAGEFYVSGSGQDPSTGETRVVIQQVSLGNGQSRSVELSR</sequence>
<protein>
    <recommendedName>
        <fullName evidence="4">Carboxypeptidase regulatory-like domain-containing protein</fullName>
    </recommendedName>
</protein>
<proteinExistence type="predicted"/>
<accession>A0A5K1I8P3</accession>
<organism evidence="2 3">
    <name type="scientific">Halomonas lysinitropha</name>
    <dbReference type="NCBI Taxonomy" id="2607506"/>
    <lineage>
        <taxon>Bacteria</taxon>
        <taxon>Pseudomonadati</taxon>
        <taxon>Pseudomonadota</taxon>
        <taxon>Gammaproteobacteria</taxon>
        <taxon>Oceanospirillales</taxon>
        <taxon>Halomonadaceae</taxon>
        <taxon>Halomonas</taxon>
    </lineage>
</organism>
<feature type="compositionally biased region" description="Basic and acidic residues" evidence="1">
    <location>
        <begin position="33"/>
        <end position="56"/>
    </location>
</feature>
<feature type="region of interest" description="Disordered" evidence="1">
    <location>
        <begin position="33"/>
        <end position="60"/>
    </location>
</feature>
<evidence type="ECO:0000256" key="1">
    <source>
        <dbReference type="SAM" id="MobiDB-lite"/>
    </source>
</evidence>
<dbReference type="AlphaFoldDB" id="A0A5K1I8P3"/>